<dbReference type="AlphaFoldDB" id="A0A9P4J479"/>
<protein>
    <submittedName>
        <fullName evidence="1">Uncharacterized protein</fullName>
    </submittedName>
</protein>
<evidence type="ECO:0000313" key="2">
    <source>
        <dbReference type="Proteomes" id="UP000799439"/>
    </source>
</evidence>
<keyword evidence="2" id="KW-1185">Reference proteome</keyword>
<accession>A0A9P4J479</accession>
<name>A0A9P4J479_9PEZI</name>
<sequence>MLLPFARYVHIRPKNKIPTHVPNFVFPFTCSINLLAASRRFDLNSIPEAFRAFSHWPRVRLPSDDGRGNPNRCQGHQSLTTHASWCYLPQTLLLWGTLV</sequence>
<dbReference type="EMBL" id="ML996084">
    <property type="protein sequence ID" value="KAF2153800.1"/>
    <property type="molecule type" value="Genomic_DNA"/>
</dbReference>
<evidence type="ECO:0000313" key="1">
    <source>
        <dbReference type="EMBL" id="KAF2153800.1"/>
    </source>
</evidence>
<reference evidence="1" key="1">
    <citation type="journal article" date="2020" name="Stud. Mycol.">
        <title>101 Dothideomycetes genomes: a test case for predicting lifestyles and emergence of pathogens.</title>
        <authorList>
            <person name="Haridas S."/>
            <person name="Albert R."/>
            <person name="Binder M."/>
            <person name="Bloem J."/>
            <person name="Labutti K."/>
            <person name="Salamov A."/>
            <person name="Andreopoulos B."/>
            <person name="Baker S."/>
            <person name="Barry K."/>
            <person name="Bills G."/>
            <person name="Bluhm B."/>
            <person name="Cannon C."/>
            <person name="Castanera R."/>
            <person name="Culley D."/>
            <person name="Daum C."/>
            <person name="Ezra D."/>
            <person name="Gonzalez J."/>
            <person name="Henrissat B."/>
            <person name="Kuo A."/>
            <person name="Liang C."/>
            <person name="Lipzen A."/>
            <person name="Lutzoni F."/>
            <person name="Magnuson J."/>
            <person name="Mondo S."/>
            <person name="Nolan M."/>
            <person name="Ohm R."/>
            <person name="Pangilinan J."/>
            <person name="Park H.-J."/>
            <person name="Ramirez L."/>
            <person name="Alfaro M."/>
            <person name="Sun H."/>
            <person name="Tritt A."/>
            <person name="Yoshinaga Y."/>
            <person name="Zwiers L.-H."/>
            <person name="Turgeon B."/>
            <person name="Goodwin S."/>
            <person name="Spatafora J."/>
            <person name="Crous P."/>
            <person name="Grigoriev I."/>
        </authorList>
    </citation>
    <scope>NUCLEOTIDE SEQUENCE</scope>
    <source>
        <strain evidence="1">CBS 260.36</strain>
    </source>
</reference>
<dbReference type="Proteomes" id="UP000799439">
    <property type="component" value="Unassembled WGS sequence"/>
</dbReference>
<gene>
    <name evidence="1" type="ORF">K461DRAFT_116177</name>
</gene>
<proteinExistence type="predicted"/>
<comment type="caution">
    <text evidence="1">The sequence shown here is derived from an EMBL/GenBank/DDBJ whole genome shotgun (WGS) entry which is preliminary data.</text>
</comment>
<organism evidence="1 2">
    <name type="scientific">Myriangium duriaei CBS 260.36</name>
    <dbReference type="NCBI Taxonomy" id="1168546"/>
    <lineage>
        <taxon>Eukaryota</taxon>
        <taxon>Fungi</taxon>
        <taxon>Dikarya</taxon>
        <taxon>Ascomycota</taxon>
        <taxon>Pezizomycotina</taxon>
        <taxon>Dothideomycetes</taxon>
        <taxon>Dothideomycetidae</taxon>
        <taxon>Myriangiales</taxon>
        <taxon>Myriangiaceae</taxon>
        <taxon>Myriangium</taxon>
    </lineage>
</organism>